<dbReference type="EMBL" id="JABEQE010000008">
    <property type="protein sequence ID" value="MBB2172560.1"/>
    <property type="molecule type" value="Genomic_DNA"/>
</dbReference>
<gene>
    <name evidence="1" type="ORF">HLH35_10600</name>
</gene>
<dbReference type="AlphaFoldDB" id="A0A7W4P399"/>
<dbReference type="Proteomes" id="UP000577891">
    <property type="component" value="Unassembled WGS sequence"/>
</dbReference>
<proteinExistence type="predicted"/>
<accession>A0A7W4P399</accession>
<dbReference type="SUPFAM" id="SSF56112">
    <property type="entry name" value="Protein kinase-like (PK-like)"/>
    <property type="match status" value="1"/>
</dbReference>
<name>A0A7W4P399_9PROT</name>
<organism evidence="1 2">
    <name type="scientific">Gluconacetobacter asukensis</name>
    <dbReference type="NCBI Taxonomy" id="1017181"/>
    <lineage>
        <taxon>Bacteria</taxon>
        <taxon>Pseudomonadati</taxon>
        <taxon>Pseudomonadota</taxon>
        <taxon>Alphaproteobacteria</taxon>
        <taxon>Acetobacterales</taxon>
        <taxon>Acetobacteraceae</taxon>
        <taxon>Gluconacetobacter</taxon>
    </lineage>
</organism>
<dbReference type="RefSeq" id="WP_182979107.1">
    <property type="nucleotide sequence ID" value="NZ_BAABGB010000022.1"/>
</dbReference>
<keyword evidence="2" id="KW-1185">Reference proteome</keyword>
<protein>
    <submittedName>
        <fullName evidence="1">Capsular biosynthesis protein</fullName>
    </submittedName>
</protein>
<sequence length="542" mass="60424">MIHANLISVIASGAYVSHELVAEFGPLPPAFLPLGVGRLYDMQIASLKQDLTEASPIYITLPESFNVPAHDLQSFKDKGVTPIFVPDGLELGESIVFAINSISAYSAGIRILHGDTLLDHLPSGLDVVAAHAEGDDYCWAAINHSGTRIESLEVIEAASESQLNRPVACGYFAFSSCSELVRAMVRTGYDFVRGVNAYNRLRPLRMDNIEHWYDFGHLQTYFHSRRMVTTARSFNSLQITRNTVKKLSTDSFKMQAEANWLARIPAEARPYSARLLDQGQEGTRAFYSTEYQYAPNLSELFVFSGIGRITWQKILGSCTEFLEICASHEGEIPRAHYTRQLMGKKTVERLERYARESGFNIEKPLSLNGQPMPSLAEIATALESMISVPDAAERSTVMHGDFCFSNILYNSRNSRISVIDPRGYVSSGEHDIYGDMRYDIAKLSHSIEGLYDLIIAGRYRLTQENTYDFSLEFPPSSQRNWLRNLFADLTIAGISPASQEIGAITTSLFVSMLPLHADRPDRQAAFIANALRLFSALEGKRA</sequence>
<evidence type="ECO:0000313" key="1">
    <source>
        <dbReference type="EMBL" id="MBB2172560.1"/>
    </source>
</evidence>
<dbReference type="Gene3D" id="3.90.1200.10">
    <property type="match status" value="1"/>
</dbReference>
<comment type="caution">
    <text evidence="1">The sequence shown here is derived from an EMBL/GenBank/DDBJ whole genome shotgun (WGS) entry which is preliminary data.</text>
</comment>
<reference evidence="1 2" key="1">
    <citation type="submission" date="2020-04" db="EMBL/GenBank/DDBJ databases">
        <title>Description of novel Gluconacetobacter.</title>
        <authorList>
            <person name="Sombolestani A."/>
        </authorList>
    </citation>
    <scope>NUCLEOTIDE SEQUENCE [LARGE SCALE GENOMIC DNA]</scope>
    <source>
        <strain evidence="1 2">LMG 27724</strain>
    </source>
</reference>
<dbReference type="InterPro" id="IPR011009">
    <property type="entry name" value="Kinase-like_dom_sf"/>
</dbReference>
<evidence type="ECO:0000313" key="2">
    <source>
        <dbReference type="Proteomes" id="UP000577891"/>
    </source>
</evidence>